<gene>
    <name evidence="4" type="ORF">GA0070616_3847</name>
</gene>
<reference evidence="4 5" key="1">
    <citation type="submission" date="2016-06" db="EMBL/GenBank/DDBJ databases">
        <authorList>
            <person name="Kjaerup R.B."/>
            <person name="Dalgaard T.S."/>
            <person name="Juul-Madsen H.R."/>
        </authorList>
    </citation>
    <scope>NUCLEOTIDE SEQUENCE [LARGE SCALE GENOMIC DNA]</scope>
    <source>
        <strain evidence="4 5">DSM 43818</strain>
    </source>
</reference>
<dbReference type="EMBL" id="FMHT01000003">
    <property type="protein sequence ID" value="SCL29240.1"/>
    <property type="molecule type" value="Genomic_DNA"/>
</dbReference>
<dbReference type="STRING" id="145857.GA0070616_3847"/>
<feature type="domain" description="DUF4394" evidence="3">
    <location>
        <begin position="108"/>
        <end position="335"/>
    </location>
</feature>
<dbReference type="Pfam" id="PF14339">
    <property type="entry name" value="DUF4394"/>
    <property type="match status" value="1"/>
</dbReference>
<keyword evidence="2" id="KW-0732">Signal</keyword>
<dbReference type="InterPro" id="IPR025507">
    <property type="entry name" value="DUF4394"/>
</dbReference>
<dbReference type="Proteomes" id="UP000199699">
    <property type="component" value="Unassembled WGS sequence"/>
</dbReference>
<feature type="signal peptide" evidence="2">
    <location>
        <begin position="1"/>
        <end position="29"/>
    </location>
</feature>
<accession>A0A1C6SI68</accession>
<evidence type="ECO:0000256" key="1">
    <source>
        <dbReference type="SAM" id="MobiDB-lite"/>
    </source>
</evidence>
<keyword evidence="5" id="KW-1185">Reference proteome</keyword>
<name>A0A1C6SI68_9ACTN</name>
<dbReference type="RefSeq" id="WP_091084521.1">
    <property type="nucleotide sequence ID" value="NZ_FMHT01000003.1"/>
</dbReference>
<evidence type="ECO:0000256" key="2">
    <source>
        <dbReference type="SAM" id="SignalP"/>
    </source>
</evidence>
<evidence type="ECO:0000313" key="5">
    <source>
        <dbReference type="Proteomes" id="UP000199699"/>
    </source>
</evidence>
<feature type="compositionally biased region" description="Basic and acidic residues" evidence="1">
    <location>
        <begin position="35"/>
        <end position="69"/>
    </location>
</feature>
<feature type="chain" id="PRO_5008745792" description="DUF4394 domain-containing protein" evidence="2">
    <location>
        <begin position="30"/>
        <end position="341"/>
    </location>
</feature>
<sequence>MKYLLNRRVLVAGLSVAVGVGAFAGPAAADGGSWDDGKHDRDKACHSNYGHDKNRYDKGEDHESRYDDDRSGYWSKYDDHKGEDRSTYDRKGGRDGLKAIGLTDDQKLITFDVDKPWDACTIGRVWLEDGEKLVGIDYRVQNGHLYGVGDEGGIYLISTHDAKATEVSQLSVPLRGRYFGVDFNPAADRLRVISDQGQNLRHNVNDDTTVEDGTLTYPPSTDVAMGVTCAAYTNNDLDPDTATTLFDIDTDLDQVAVQSPANAGQLAATGRLGVDAGIWAGFDIYSSIRDDRAVYNKGYAVLQVDHDSQLYKIDMLTGDADKQGTFGDYTVVDLALPLDQH</sequence>
<protein>
    <recommendedName>
        <fullName evidence="3">DUF4394 domain-containing protein</fullName>
    </recommendedName>
</protein>
<organism evidence="4 5">
    <name type="scientific">Micromonospora nigra</name>
    <dbReference type="NCBI Taxonomy" id="145857"/>
    <lineage>
        <taxon>Bacteria</taxon>
        <taxon>Bacillati</taxon>
        <taxon>Actinomycetota</taxon>
        <taxon>Actinomycetes</taxon>
        <taxon>Micromonosporales</taxon>
        <taxon>Micromonosporaceae</taxon>
        <taxon>Micromonospora</taxon>
    </lineage>
</organism>
<evidence type="ECO:0000313" key="4">
    <source>
        <dbReference type="EMBL" id="SCL29240.1"/>
    </source>
</evidence>
<evidence type="ECO:0000259" key="3">
    <source>
        <dbReference type="Pfam" id="PF14339"/>
    </source>
</evidence>
<dbReference type="OrthoDB" id="531718at2"/>
<feature type="region of interest" description="Disordered" evidence="1">
    <location>
        <begin position="30"/>
        <end position="69"/>
    </location>
</feature>
<proteinExistence type="predicted"/>
<dbReference type="AlphaFoldDB" id="A0A1C6SI68"/>
<dbReference type="InterPro" id="IPR006311">
    <property type="entry name" value="TAT_signal"/>
</dbReference>
<dbReference type="PROSITE" id="PS51318">
    <property type="entry name" value="TAT"/>
    <property type="match status" value="1"/>
</dbReference>